<dbReference type="Proteomes" id="UP000251571">
    <property type="component" value="Unassembled WGS sequence"/>
</dbReference>
<evidence type="ECO:0000313" key="4">
    <source>
        <dbReference type="Proteomes" id="UP000245839"/>
    </source>
</evidence>
<dbReference type="Pfam" id="PF04577">
    <property type="entry name" value="Glyco_transf_61"/>
    <property type="match status" value="1"/>
</dbReference>
<keyword evidence="4" id="KW-1185">Reference proteome</keyword>
<evidence type="ECO:0000259" key="1">
    <source>
        <dbReference type="Pfam" id="PF04577"/>
    </source>
</evidence>
<dbReference type="EMBL" id="UETC01000003">
    <property type="protein sequence ID" value="SSA44209.1"/>
    <property type="molecule type" value="Genomic_DNA"/>
</dbReference>
<dbReference type="InterPro" id="IPR049625">
    <property type="entry name" value="Glyco_transf_61_cat"/>
</dbReference>
<reference evidence="2 4" key="2">
    <citation type="submission" date="2018-03" db="EMBL/GenBank/DDBJ databases">
        <title>Genomic Encyclopedia of Archaeal and Bacterial Type Strains, Phase II (KMG-II): from individual species to whole genera.</title>
        <authorList>
            <person name="Goeker M."/>
        </authorList>
    </citation>
    <scope>NUCLEOTIDE SEQUENCE [LARGE SCALE GENOMIC DNA]</scope>
    <source>
        <strain evidence="2 4">DSM 25227</strain>
    </source>
</reference>
<dbReference type="GO" id="GO:0016757">
    <property type="term" value="F:glycosyltransferase activity"/>
    <property type="evidence" value="ECO:0007669"/>
    <property type="project" value="InterPro"/>
</dbReference>
<feature type="domain" description="Glycosyltransferase 61 catalytic" evidence="1">
    <location>
        <begin position="203"/>
        <end position="392"/>
    </location>
</feature>
<dbReference type="Proteomes" id="UP000245839">
    <property type="component" value="Unassembled WGS sequence"/>
</dbReference>
<evidence type="ECO:0000313" key="5">
    <source>
        <dbReference type="Proteomes" id="UP000251571"/>
    </source>
</evidence>
<gene>
    <name evidence="2" type="ORF">BCF38_10330</name>
    <name evidence="3" type="ORF">SAMN05421539_10330</name>
</gene>
<accession>A0A2Y9APD7</accession>
<dbReference type="AlphaFoldDB" id="A0A2Y9APD7"/>
<reference evidence="3 5" key="1">
    <citation type="submission" date="2016-10" db="EMBL/GenBank/DDBJ databases">
        <authorList>
            <person name="Cai Z."/>
        </authorList>
    </citation>
    <scope>NUCLEOTIDE SEQUENCE [LARGE SCALE GENOMIC DNA]</scope>
    <source>
        <strain evidence="3 5">DSM 25227</strain>
    </source>
</reference>
<organism evidence="3 5">
    <name type="scientific">Jannaschia seohaensis</name>
    <dbReference type="NCBI Taxonomy" id="475081"/>
    <lineage>
        <taxon>Bacteria</taxon>
        <taxon>Pseudomonadati</taxon>
        <taxon>Pseudomonadota</taxon>
        <taxon>Alphaproteobacteria</taxon>
        <taxon>Rhodobacterales</taxon>
        <taxon>Roseobacteraceae</taxon>
        <taxon>Jannaschia</taxon>
    </lineage>
</organism>
<evidence type="ECO:0000313" key="3">
    <source>
        <dbReference type="EMBL" id="SSA44209.1"/>
    </source>
</evidence>
<dbReference type="RefSeq" id="WP_109563820.1">
    <property type="nucleotide sequence ID" value="NZ_QGDJ01000003.1"/>
</dbReference>
<name>A0A2Y9APD7_9RHOB</name>
<evidence type="ECO:0000313" key="2">
    <source>
        <dbReference type="EMBL" id="PWJ20215.1"/>
    </source>
</evidence>
<sequence length="456" mass="52199">MARLDLDEMLASRPAPLENGSPTGAAYFDYRIGQPNLFLMMNFKQLLVERHGIAKGVDFYRQTITRQRDATLEKRLFESHHAYCARHAVELHEIIRAGEAFVIDPPRVIGQGNHRPLRNQTRAFYVSALRDATVRGRSAVTEVADYALADFQGDELARIDDDVEFDSGVFHRDGDTVWTLADAQPPLELDAAFSLLGARTDFFGDWFSDYIARYVAATMTGHVPDVPVLIDAHMPPTHRQALEMNLMGRADLIEVPSFQAVRVKRLWQAPSLSYIPFHQRLNEKFRWDYMVFSPAHRLPLLAELQRRANRTLSANRGPARVFLARKSFRHRKMVNYREIERIAEAYGFERVYTEDLDFPDQVKLLRDARYVLGPEGSSFFLGCFLQPGARVCILNHQQTEGLTLHKWPAPLEIDLTVLTGPQAGPLRGRTQDMDFWIDPETLTSFLEDWSSKPDRI</sequence>
<proteinExistence type="predicted"/>
<dbReference type="EMBL" id="QGDJ01000003">
    <property type="protein sequence ID" value="PWJ20215.1"/>
    <property type="molecule type" value="Genomic_DNA"/>
</dbReference>
<dbReference type="OrthoDB" id="7843421at2"/>
<protein>
    <submittedName>
        <fullName evidence="2">Uncharacterized protein DUF563</fullName>
    </submittedName>
</protein>